<dbReference type="Proteomes" id="UP000286806">
    <property type="component" value="Unassembled WGS sequence"/>
</dbReference>
<dbReference type="Gene3D" id="3.30.2130.30">
    <property type="match status" value="1"/>
</dbReference>
<name>A0A401JCP9_9PROT</name>
<dbReference type="Pfam" id="PF22020">
    <property type="entry name" value="RlmL_1st"/>
    <property type="match status" value="1"/>
</dbReference>
<dbReference type="InterPro" id="IPR054170">
    <property type="entry name" value="RlmL_1st"/>
</dbReference>
<dbReference type="InterPro" id="IPR029063">
    <property type="entry name" value="SAM-dependent_MTases_sf"/>
</dbReference>
<dbReference type="PANTHER" id="PTHR47313:SF1">
    <property type="entry name" value="RIBOSOMAL RNA LARGE SUBUNIT METHYLTRANSFERASE K_L"/>
    <property type="match status" value="1"/>
</dbReference>
<feature type="domain" description="THUMP" evidence="4">
    <location>
        <begin position="47"/>
        <end position="158"/>
    </location>
</feature>
<keyword evidence="2 5" id="KW-0808">Transferase</keyword>
<dbReference type="GO" id="GO:0008990">
    <property type="term" value="F:rRNA (guanine-N2-)-methyltransferase activity"/>
    <property type="evidence" value="ECO:0007669"/>
    <property type="project" value="TreeGrafter"/>
</dbReference>
<keyword evidence="3" id="KW-0694">RNA-binding</keyword>
<accession>A0A401JCP9</accession>
<dbReference type="InterPro" id="IPR004114">
    <property type="entry name" value="THUMP_dom"/>
</dbReference>
<evidence type="ECO:0000313" key="5">
    <source>
        <dbReference type="EMBL" id="GBL45367.1"/>
    </source>
</evidence>
<dbReference type="Pfam" id="PF02926">
    <property type="entry name" value="THUMP"/>
    <property type="match status" value="1"/>
</dbReference>
<dbReference type="GO" id="GO:0003723">
    <property type="term" value="F:RNA binding"/>
    <property type="evidence" value="ECO:0007669"/>
    <property type="project" value="UniProtKB-UniRule"/>
</dbReference>
<dbReference type="Gene3D" id="3.40.50.150">
    <property type="entry name" value="Vaccinia Virus protein VP39"/>
    <property type="match status" value="1"/>
</dbReference>
<dbReference type="InterPro" id="IPR000241">
    <property type="entry name" value="RlmKL-like_Mtase"/>
</dbReference>
<proteinExistence type="predicted"/>
<sequence length="383" mass="41965">MDKKNQRFFAPCPRGLEALLAQELTGLGAQDVAGGYGGVAFAGDFTLCYRVNLHSRIASRVLWRVGGGEYRDEEDVYQGALSFNWPDFFSVDRTIVVKMTAQKSPLKSLEFTTLRIKDAVCDRFREATGERPNVDIREPDVRIYAFLTSDTCTLYLDTSGDSLFKRGLRKQAGAAPLNENLAAGMLMLSGWQPGTPLFDPMCGSGTILMEAALMALNIAPGSRRSFGFMKLSNFDAVVWNKLRDAAVAAQRPAEPQAIFGRDLFGDSLRDAQVNLEAAGLSGVVQLKQGNVLEVPAPAESGTIVTNPPYGVRIGEQAELAEFYPKLGDWLKRKCAGWNAYILSADMQLPKLIRLAASKRTPLFNGALECRLFEYKVVAGSARK</sequence>
<dbReference type="EMBL" id="BGOW01000010">
    <property type="protein sequence ID" value="GBL45367.1"/>
    <property type="molecule type" value="Genomic_DNA"/>
</dbReference>
<dbReference type="RefSeq" id="WP_124704194.1">
    <property type="nucleotide sequence ID" value="NZ_BGOW01000010.1"/>
</dbReference>
<gene>
    <name evidence="5" type="ORF">SFMTTN_1174</name>
</gene>
<evidence type="ECO:0000256" key="3">
    <source>
        <dbReference type="PROSITE-ProRule" id="PRU00529"/>
    </source>
</evidence>
<evidence type="ECO:0000256" key="1">
    <source>
        <dbReference type="ARBA" id="ARBA00022603"/>
    </source>
</evidence>
<dbReference type="SMART" id="SM00981">
    <property type="entry name" value="THUMP"/>
    <property type="match status" value="1"/>
</dbReference>
<dbReference type="AlphaFoldDB" id="A0A401JCP9"/>
<dbReference type="InterPro" id="IPR002052">
    <property type="entry name" value="DNA_methylase_N6_adenine_CS"/>
</dbReference>
<dbReference type="GO" id="GO:0070043">
    <property type="term" value="F:rRNA (guanine-N7-)-methyltransferase activity"/>
    <property type="evidence" value="ECO:0007669"/>
    <property type="project" value="TreeGrafter"/>
</dbReference>
<protein>
    <submittedName>
        <fullName evidence="5">RNA methyltransferase</fullName>
    </submittedName>
</protein>
<evidence type="ECO:0000259" key="4">
    <source>
        <dbReference type="PROSITE" id="PS51165"/>
    </source>
</evidence>
<dbReference type="CDD" id="cd11715">
    <property type="entry name" value="THUMP_AdoMetMT"/>
    <property type="match status" value="1"/>
</dbReference>
<comment type="caution">
    <text evidence="5">The sequence shown here is derived from an EMBL/GenBank/DDBJ whole genome shotgun (WGS) entry which is preliminary data.</text>
</comment>
<keyword evidence="1 5" id="KW-0489">Methyltransferase</keyword>
<dbReference type="PROSITE" id="PS51165">
    <property type="entry name" value="THUMP"/>
    <property type="match status" value="1"/>
</dbReference>
<evidence type="ECO:0000313" key="6">
    <source>
        <dbReference type="Proteomes" id="UP000286806"/>
    </source>
</evidence>
<dbReference type="OrthoDB" id="9809404at2"/>
<dbReference type="SUPFAM" id="SSF53335">
    <property type="entry name" value="S-adenosyl-L-methionine-dependent methyltransferases"/>
    <property type="match status" value="1"/>
</dbReference>
<dbReference type="PANTHER" id="PTHR47313">
    <property type="entry name" value="RIBOSOMAL RNA LARGE SUBUNIT METHYLTRANSFERASE K/L"/>
    <property type="match status" value="1"/>
</dbReference>
<organism evidence="5 6">
    <name type="scientific">Sulfuriferula multivorans</name>
    <dbReference type="NCBI Taxonomy" id="1559896"/>
    <lineage>
        <taxon>Bacteria</taxon>
        <taxon>Pseudomonadati</taxon>
        <taxon>Pseudomonadota</taxon>
        <taxon>Betaproteobacteria</taxon>
        <taxon>Nitrosomonadales</taxon>
        <taxon>Sulfuricellaceae</taxon>
        <taxon>Sulfuriferula</taxon>
    </lineage>
</organism>
<evidence type="ECO:0000256" key="2">
    <source>
        <dbReference type="ARBA" id="ARBA00022679"/>
    </source>
</evidence>
<keyword evidence="6" id="KW-1185">Reference proteome</keyword>
<reference evidence="5 6" key="1">
    <citation type="journal article" date="2019" name="Front. Microbiol.">
        <title>Genomes of Neutrophilic Sulfur-Oxidizing Chemolithoautotrophs Representing 9 Proteobacterial Species From 8 Genera.</title>
        <authorList>
            <person name="Watanabe T."/>
            <person name="Kojima H."/>
            <person name="Umezawa K."/>
            <person name="Hori C."/>
            <person name="Takasuka T.E."/>
            <person name="Kato Y."/>
            <person name="Fukui M."/>
        </authorList>
    </citation>
    <scope>NUCLEOTIDE SEQUENCE [LARGE SCALE GENOMIC DNA]</scope>
    <source>
        <strain evidence="5 6">TTN</strain>
    </source>
</reference>
<dbReference type="PROSITE" id="PS00092">
    <property type="entry name" value="N6_MTASE"/>
    <property type="match status" value="1"/>
</dbReference>
<dbReference type="Pfam" id="PF01170">
    <property type="entry name" value="UPF0020"/>
    <property type="match status" value="1"/>
</dbReference>